<feature type="transmembrane region" description="Helical" evidence="1">
    <location>
        <begin position="75"/>
        <end position="94"/>
    </location>
</feature>
<keyword evidence="1" id="KW-0472">Membrane</keyword>
<proteinExistence type="predicted"/>
<dbReference type="AlphaFoldDB" id="A0A418X5B1"/>
<name>A0A418X5B1_9BURK</name>
<dbReference type="EMBL" id="QYUN01000002">
    <property type="protein sequence ID" value="RJG07674.1"/>
    <property type="molecule type" value="Genomic_DNA"/>
</dbReference>
<sequence length="151" mass="16492">MKPGVPMRILGKVLKTLLIPAVVWVGFVAYGTSLDFVERVIPLSSNRSFVYATLLGQGFISAAIVSAIFSYPLAFIYRRSAPLVALCMCAPVLFLRAPDIFSSQSLAVSIVSTFEIFAYVILLTAGSWTAHTHVSRSNRLMWQDKQACVSG</sequence>
<dbReference type="Proteomes" id="UP000285190">
    <property type="component" value="Unassembled WGS sequence"/>
</dbReference>
<organism evidence="2 3">
    <name type="scientific">Noviherbaspirillum cavernae</name>
    <dbReference type="NCBI Taxonomy" id="2320862"/>
    <lineage>
        <taxon>Bacteria</taxon>
        <taxon>Pseudomonadati</taxon>
        <taxon>Pseudomonadota</taxon>
        <taxon>Betaproteobacteria</taxon>
        <taxon>Burkholderiales</taxon>
        <taxon>Oxalobacteraceae</taxon>
        <taxon>Noviherbaspirillum</taxon>
    </lineage>
</organism>
<keyword evidence="1" id="KW-0812">Transmembrane</keyword>
<feature type="transmembrane region" description="Helical" evidence="1">
    <location>
        <begin position="49"/>
        <end position="69"/>
    </location>
</feature>
<feature type="transmembrane region" description="Helical" evidence="1">
    <location>
        <begin position="106"/>
        <end position="130"/>
    </location>
</feature>
<accession>A0A418X5B1</accession>
<feature type="transmembrane region" description="Helical" evidence="1">
    <location>
        <begin position="17"/>
        <end position="37"/>
    </location>
</feature>
<evidence type="ECO:0000313" key="2">
    <source>
        <dbReference type="EMBL" id="RJG07674.1"/>
    </source>
</evidence>
<evidence type="ECO:0000313" key="3">
    <source>
        <dbReference type="Proteomes" id="UP000285190"/>
    </source>
</evidence>
<comment type="caution">
    <text evidence="2">The sequence shown here is derived from an EMBL/GenBank/DDBJ whole genome shotgun (WGS) entry which is preliminary data.</text>
</comment>
<keyword evidence="1" id="KW-1133">Transmembrane helix</keyword>
<keyword evidence="3" id="KW-1185">Reference proteome</keyword>
<protein>
    <submittedName>
        <fullName evidence="2">Uncharacterized protein</fullName>
    </submittedName>
</protein>
<reference evidence="2 3" key="1">
    <citation type="submission" date="2018-09" db="EMBL/GenBank/DDBJ databases">
        <authorList>
            <person name="Zhu H."/>
        </authorList>
    </citation>
    <scope>NUCLEOTIDE SEQUENCE [LARGE SCALE GENOMIC DNA]</scope>
    <source>
        <strain evidence="2 3">K2R10-39</strain>
    </source>
</reference>
<evidence type="ECO:0000256" key="1">
    <source>
        <dbReference type="SAM" id="Phobius"/>
    </source>
</evidence>
<gene>
    <name evidence="2" type="ORF">D3870_18230</name>
</gene>